<dbReference type="InterPro" id="IPR003594">
    <property type="entry name" value="HATPase_dom"/>
</dbReference>
<keyword evidence="7 14" id="KW-0812">Transmembrane</keyword>
<keyword evidence="12" id="KW-0902">Two-component regulatory system</keyword>
<dbReference type="InterPro" id="IPR033479">
    <property type="entry name" value="dCache_1"/>
</dbReference>
<dbReference type="PROSITE" id="PS50885">
    <property type="entry name" value="HAMP"/>
    <property type="match status" value="1"/>
</dbReference>
<evidence type="ECO:0000256" key="10">
    <source>
        <dbReference type="ARBA" id="ARBA00022840"/>
    </source>
</evidence>
<dbReference type="Gene3D" id="3.30.565.10">
    <property type="entry name" value="Histidine kinase-like ATPase, C-terminal domain"/>
    <property type="match status" value="1"/>
</dbReference>
<sequence length="593" mass="67337">MFYSLRSRLMLIFSVLLIVPFTAGIFILSNESGKLLQRQIETSTTQTIDQFASHVATLLKQVEDIGTQVMSNRTTQEWTAMQLNADTTQADRVLAKQRMREFFSSYAVNNSNGITISAFTERTGGLWTQDNSYLLSEWYSQYKQKNIRWTNAHKDPDQADLIMTAREVNSFLLPLVNLQSLREVGFVKINYPTDVLKDAIEKIRFGETGRVFLLSLEGKSVLGQDFGGNREIVQSGLASIQTQYSEQTSGIIPIQREGVRYLVFFRKLPDQDWMIVGEVPKVELYRQIGNIRQTLLLVSAALLLVVVIVAFWISSGITKPLSAMARAMKHVERGEFGAAVKMMPRVRRGHSEVGFVTRVFERMTDRLRYLIETEFETNMRRKNAEYKALLLQINPHFYNNTLEIISGLAAMKREDLVMDATEALGKMMRYSLNLNNDLVRVKEETDYLRDYLFILKLRYGDKLTVTMEEDPAADRLRIPKFILQPLIENAVKYSLEKDGAAVVSVTTALEDDRLRLTVRDNGIGMSAELVRDLMAEVRASESASILNSEGYSIGLRNVLSRCRLSYGDSLRFQLDSKPGEGTAMTLDLPIVRG</sequence>
<gene>
    <name evidence="17" type="ORF">EAV92_14830</name>
</gene>
<dbReference type="InterPro" id="IPR005467">
    <property type="entry name" value="His_kinase_dom"/>
</dbReference>
<keyword evidence="9" id="KW-0418">Kinase</keyword>
<dbReference type="InterPro" id="IPR036890">
    <property type="entry name" value="HATPase_C_sf"/>
</dbReference>
<accession>A0A3G3JZR6</accession>
<name>A0A3G3JZR6_9BACL</name>
<keyword evidence="5" id="KW-0597">Phosphoprotein</keyword>
<dbReference type="SMART" id="SM00387">
    <property type="entry name" value="HATPase_c"/>
    <property type="match status" value="1"/>
</dbReference>
<dbReference type="PANTHER" id="PTHR34220">
    <property type="entry name" value="SENSOR HISTIDINE KINASE YPDA"/>
    <property type="match status" value="1"/>
</dbReference>
<dbReference type="Pfam" id="PF02743">
    <property type="entry name" value="dCache_1"/>
    <property type="match status" value="1"/>
</dbReference>
<keyword evidence="11 14" id="KW-1133">Transmembrane helix</keyword>
<dbReference type="InterPro" id="IPR010559">
    <property type="entry name" value="Sig_transdc_His_kin_internal"/>
</dbReference>
<dbReference type="Proteomes" id="UP000269097">
    <property type="component" value="Chromosome"/>
</dbReference>
<evidence type="ECO:0000256" key="11">
    <source>
        <dbReference type="ARBA" id="ARBA00022989"/>
    </source>
</evidence>
<evidence type="ECO:0000259" key="15">
    <source>
        <dbReference type="PROSITE" id="PS50109"/>
    </source>
</evidence>
<dbReference type="Pfam" id="PF00672">
    <property type="entry name" value="HAMP"/>
    <property type="match status" value="1"/>
</dbReference>
<dbReference type="Pfam" id="PF06580">
    <property type="entry name" value="His_kinase"/>
    <property type="match status" value="1"/>
</dbReference>
<evidence type="ECO:0000256" key="8">
    <source>
        <dbReference type="ARBA" id="ARBA00022741"/>
    </source>
</evidence>
<feature type="transmembrane region" description="Helical" evidence="14">
    <location>
        <begin position="294"/>
        <end position="313"/>
    </location>
</feature>
<evidence type="ECO:0000256" key="14">
    <source>
        <dbReference type="SAM" id="Phobius"/>
    </source>
</evidence>
<dbReference type="GO" id="GO:0000155">
    <property type="term" value="F:phosphorelay sensor kinase activity"/>
    <property type="evidence" value="ECO:0007669"/>
    <property type="project" value="InterPro"/>
</dbReference>
<feature type="domain" description="Histidine kinase" evidence="15">
    <location>
        <begin position="482"/>
        <end position="592"/>
    </location>
</feature>
<dbReference type="EC" id="2.7.13.3" evidence="3"/>
<keyword evidence="10" id="KW-0067">ATP-binding</keyword>
<keyword evidence="18" id="KW-1185">Reference proteome</keyword>
<dbReference type="GO" id="GO:0005524">
    <property type="term" value="F:ATP binding"/>
    <property type="evidence" value="ECO:0007669"/>
    <property type="project" value="UniProtKB-KW"/>
</dbReference>
<dbReference type="PANTHER" id="PTHR34220:SF7">
    <property type="entry name" value="SENSOR HISTIDINE KINASE YPDA"/>
    <property type="match status" value="1"/>
</dbReference>
<dbReference type="CDD" id="cd12912">
    <property type="entry name" value="PDC2_MCP_like"/>
    <property type="match status" value="1"/>
</dbReference>
<organism evidence="17 18">
    <name type="scientific">Cohnella candidum</name>
    <dbReference type="NCBI Taxonomy" id="2674991"/>
    <lineage>
        <taxon>Bacteria</taxon>
        <taxon>Bacillati</taxon>
        <taxon>Bacillota</taxon>
        <taxon>Bacilli</taxon>
        <taxon>Bacillales</taxon>
        <taxon>Paenibacillaceae</taxon>
        <taxon>Cohnella</taxon>
    </lineage>
</organism>
<reference evidence="17 18" key="1">
    <citation type="submission" date="2018-10" db="EMBL/GenBank/DDBJ databases">
        <title>Genome Sequence of Cohnella sp.</title>
        <authorList>
            <person name="Srinivasan S."/>
            <person name="Kim M.K."/>
        </authorList>
    </citation>
    <scope>NUCLEOTIDE SEQUENCE [LARGE SCALE GENOMIC DNA]</scope>
    <source>
        <strain evidence="17 18">18JY8-7</strain>
    </source>
</reference>
<keyword evidence="4" id="KW-1003">Cell membrane</keyword>
<evidence type="ECO:0000256" key="1">
    <source>
        <dbReference type="ARBA" id="ARBA00000085"/>
    </source>
</evidence>
<dbReference type="KEGG" id="coh:EAV92_14830"/>
<keyword evidence="13 14" id="KW-0472">Membrane</keyword>
<dbReference type="InterPro" id="IPR003660">
    <property type="entry name" value="HAMP_dom"/>
</dbReference>
<comment type="subcellular location">
    <subcellularLocation>
        <location evidence="2">Cell membrane</location>
        <topology evidence="2">Multi-pass membrane protein</topology>
    </subcellularLocation>
</comment>
<evidence type="ECO:0000313" key="17">
    <source>
        <dbReference type="EMBL" id="AYQ73740.1"/>
    </source>
</evidence>
<dbReference type="SMART" id="SM00304">
    <property type="entry name" value="HAMP"/>
    <property type="match status" value="1"/>
</dbReference>
<evidence type="ECO:0000259" key="16">
    <source>
        <dbReference type="PROSITE" id="PS50885"/>
    </source>
</evidence>
<comment type="catalytic activity">
    <reaction evidence="1">
        <text>ATP + protein L-histidine = ADP + protein N-phospho-L-histidine.</text>
        <dbReference type="EC" id="2.7.13.3"/>
    </reaction>
</comment>
<feature type="domain" description="HAMP" evidence="16">
    <location>
        <begin position="315"/>
        <end position="372"/>
    </location>
</feature>
<dbReference type="InterPro" id="IPR050640">
    <property type="entry name" value="Bact_2-comp_sensor_kinase"/>
</dbReference>
<dbReference type="Pfam" id="PF02518">
    <property type="entry name" value="HATPase_c"/>
    <property type="match status" value="1"/>
</dbReference>
<evidence type="ECO:0000256" key="3">
    <source>
        <dbReference type="ARBA" id="ARBA00012438"/>
    </source>
</evidence>
<evidence type="ECO:0000256" key="12">
    <source>
        <dbReference type="ARBA" id="ARBA00023012"/>
    </source>
</evidence>
<evidence type="ECO:0000256" key="2">
    <source>
        <dbReference type="ARBA" id="ARBA00004651"/>
    </source>
</evidence>
<dbReference type="GO" id="GO:0005886">
    <property type="term" value="C:plasma membrane"/>
    <property type="evidence" value="ECO:0007669"/>
    <property type="project" value="UniProtKB-SubCell"/>
</dbReference>
<evidence type="ECO:0000256" key="6">
    <source>
        <dbReference type="ARBA" id="ARBA00022679"/>
    </source>
</evidence>
<evidence type="ECO:0000256" key="4">
    <source>
        <dbReference type="ARBA" id="ARBA00022475"/>
    </source>
</evidence>
<dbReference type="Gene3D" id="3.30.450.20">
    <property type="entry name" value="PAS domain"/>
    <property type="match status" value="1"/>
</dbReference>
<evidence type="ECO:0000256" key="9">
    <source>
        <dbReference type="ARBA" id="ARBA00022777"/>
    </source>
</evidence>
<evidence type="ECO:0000256" key="13">
    <source>
        <dbReference type="ARBA" id="ARBA00023136"/>
    </source>
</evidence>
<dbReference type="CDD" id="cd06225">
    <property type="entry name" value="HAMP"/>
    <property type="match status" value="1"/>
</dbReference>
<dbReference type="SUPFAM" id="SSF55874">
    <property type="entry name" value="ATPase domain of HSP90 chaperone/DNA topoisomerase II/histidine kinase"/>
    <property type="match status" value="1"/>
</dbReference>
<proteinExistence type="predicted"/>
<dbReference type="PROSITE" id="PS50109">
    <property type="entry name" value="HIS_KIN"/>
    <property type="match status" value="1"/>
</dbReference>
<dbReference type="Gene3D" id="6.10.340.10">
    <property type="match status" value="1"/>
</dbReference>
<evidence type="ECO:0000256" key="7">
    <source>
        <dbReference type="ARBA" id="ARBA00022692"/>
    </source>
</evidence>
<evidence type="ECO:0000313" key="18">
    <source>
        <dbReference type="Proteomes" id="UP000269097"/>
    </source>
</evidence>
<dbReference type="EMBL" id="CP033433">
    <property type="protein sequence ID" value="AYQ73740.1"/>
    <property type="molecule type" value="Genomic_DNA"/>
</dbReference>
<dbReference type="AlphaFoldDB" id="A0A3G3JZR6"/>
<keyword evidence="6" id="KW-0808">Transferase</keyword>
<keyword evidence="8" id="KW-0547">Nucleotide-binding</keyword>
<protein>
    <recommendedName>
        <fullName evidence="3">histidine kinase</fullName>
        <ecNumber evidence="3">2.7.13.3</ecNumber>
    </recommendedName>
</protein>
<dbReference type="SUPFAM" id="SSF158472">
    <property type="entry name" value="HAMP domain-like"/>
    <property type="match status" value="1"/>
</dbReference>
<feature type="transmembrane region" description="Helical" evidence="14">
    <location>
        <begin position="6"/>
        <end position="28"/>
    </location>
</feature>
<evidence type="ECO:0000256" key="5">
    <source>
        <dbReference type="ARBA" id="ARBA00022553"/>
    </source>
</evidence>